<keyword evidence="3" id="KW-1185">Reference proteome</keyword>
<dbReference type="PROSITE" id="PS51257">
    <property type="entry name" value="PROKAR_LIPOPROTEIN"/>
    <property type="match status" value="1"/>
</dbReference>
<evidence type="ECO:0000313" key="2">
    <source>
        <dbReference type="EMBL" id="QCD34942.1"/>
    </source>
</evidence>
<dbReference type="RefSeq" id="WP_123396081.1">
    <property type="nucleotide sequence ID" value="NZ_CANQMU010000011.1"/>
</dbReference>
<protein>
    <recommendedName>
        <fullName evidence="4">Lipoprotein</fullName>
    </recommendedName>
</protein>
<organism evidence="2 3">
    <name type="scientific">Muribaculum gordoncarteri</name>
    <dbReference type="NCBI Taxonomy" id="2530390"/>
    <lineage>
        <taxon>Bacteria</taxon>
        <taxon>Pseudomonadati</taxon>
        <taxon>Bacteroidota</taxon>
        <taxon>Bacteroidia</taxon>
        <taxon>Bacteroidales</taxon>
        <taxon>Muribaculaceae</taxon>
        <taxon>Muribaculum</taxon>
    </lineage>
</organism>
<sequence>MSRIATYIAASAIMLSMSGCFTGIESTPKITASDVKREKVAVTEEDRYLDNVRHAPLDKWHEGKLFYVTDDKINLALEPSSTPSPRQGDLLSFSKYRTVPSLTGEADTELLFADSKGREVVYRLNSSPEELARRSQIEIPFTIELSVVDSTMKAIKGKKFYIRTSMWYDKDGKARNGLKFIPVEVMDVLPGNSVYPVMVKFRNPELDNGRPAYVFMSVGDSGNSSRNFASLFFLKDPHLKYPQISDENWRNIIHGRIVKYMTREECRLALGPPTSVDRRPGISTMHELWNYENGVYLIFDDGLLQSFRL</sequence>
<evidence type="ECO:0000256" key="1">
    <source>
        <dbReference type="SAM" id="SignalP"/>
    </source>
</evidence>
<dbReference type="OrthoDB" id="711462at2"/>
<evidence type="ECO:0000313" key="3">
    <source>
        <dbReference type="Proteomes" id="UP000297031"/>
    </source>
</evidence>
<dbReference type="Proteomes" id="UP000297031">
    <property type="component" value="Chromosome"/>
</dbReference>
<reference evidence="2 3" key="1">
    <citation type="submission" date="2019-02" db="EMBL/GenBank/DDBJ databases">
        <title>Isolation and identification of novel species under the genus Muribaculum.</title>
        <authorList>
            <person name="Miyake S."/>
            <person name="Ding Y."/>
            <person name="Low A."/>
            <person name="Soh M."/>
            <person name="Seedorf H."/>
        </authorList>
    </citation>
    <scope>NUCLEOTIDE SEQUENCE [LARGE SCALE GENOMIC DNA]</scope>
    <source>
        <strain evidence="2 3">TLL-A4</strain>
    </source>
</reference>
<feature type="chain" id="PRO_5020192655" description="Lipoprotein" evidence="1">
    <location>
        <begin position="23"/>
        <end position="309"/>
    </location>
</feature>
<accession>A0A4P7VD72</accession>
<keyword evidence="1" id="KW-0732">Signal</keyword>
<name>A0A4P7VD72_9BACT</name>
<evidence type="ECO:0008006" key="4">
    <source>
        <dbReference type="Google" id="ProtNLM"/>
    </source>
</evidence>
<gene>
    <name evidence="2" type="ORF">E7746_03120</name>
</gene>
<proteinExistence type="predicted"/>
<dbReference type="AlphaFoldDB" id="A0A4P7VD72"/>
<dbReference type="EMBL" id="CP039393">
    <property type="protein sequence ID" value="QCD34942.1"/>
    <property type="molecule type" value="Genomic_DNA"/>
</dbReference>
<dbReference type="KEGG" id="mgod:E7746_03120"/>
<feature type="signal peptide" evidence="1">
    <location>
        <begin position="1"/>
        <end position="22"/>
    </location>
</feature>